<gene>
    <name evidence="2" type="ORF">CRG98_002930</name>
</gene>
<evidence type="ECO:0000313" key="3">
    <source>
        <dbReference type="Proteomes" id="UP000233551"/>
    </source>
</evidence>
<reference evidence="2 3" key="1">
    <citation type="submission" date="2017-11" db="EMBL/GenBank/DDBJ databases">
        <title>De-novo sequencing of pomegranate (Punica granatum L.) genome.</title>
        <authorList>
            <person name="Akparov Z."/>
            <person name="Amiraslanov A."/>
            <person name="Hajiyeva S."/>
            <person name="Abbasov M."/>
            <person name="Kaur K."/>
            <person name="Hamwieh A."/>
            <person name="Solovyev V."/>
            <person name="Salamov A."/>
            <person name="Braich B."/>
            <person name="Kosarev P."/>
            <person name="Mahmoud A."/>
            <person name="Hajiyev E."/>
            <person name="Babayeva S."/>
            <person name="Izzatullayeva V."/>
            <person name="Mammadov A."/>
            <person name="Mammadov A."/>
            <person name="Sharifova S."/>
            <person name="Ojaghi J."/>
            <person name="Eynullazada K."/>
            <person name="Bayramov B."/>
            <person name="Abdulazimova A."/>
            <person name="Shahmuradov I."/>
        </authorList>
    </citation>
    <scope>NUCLEOTIDE SEQUENCE [LARGE SCALE GENOMIC DNA]</scope>
    <source>
        <strain evidence="3">cv. AG2017</strain>
        <tissue evidence="2">Leaf</tissue>
    </source>
</reference>
<dbReference type="STRING" id="22663.A0A2I0L7F8"/>
<evidence type="ECO:0000313" key="2">
    <source>
        <dbReference type="EMBL" id="PKI76621.1"/>
    </source>
</evidence>
<proteinExistence type="predicted"/>
<accession>A0A2I0L7F8</accession>
<feature type="domain" description="Reverse transcriptase" evidence="1">
    <location>
        <begin position="28"/>
        <end position="128"/>
    </location>
</feature>
<comment type="caution">
    <text evidence="2">The sequence shown here is derived from an EMBL/GenBank/DDBJ whole genome shotgun (WGS) entry which is preliminary data.</text>
</comment>
<dbReference type="Proteomes" id="UP000233551">
    <property type="component" value="Unassembled WGS sequence"/>
</dbReference>
<dbReference type="InterPro" id="IPR000477">
    <property type="entry name" value="RT_dom"/>
</dbReference>
<organism evidence="2 3">
    <name type="scientific">Punica granatum</name>
    <name type="common">Pomegranate</name>
    <dbReference type="NCBI Taxonomy" id="22663"/>
    <lineage>
        <taxon>Eukaryota</taxon>
        <taxon>Viridiplantae</taxon>
        <taxon>Streptophyta</taxon>
        <taxon>Embryophyta</taxon>
        <taxon>Tracheophyta</taxon>
        <taxon>Spermatophyta</taxon>
        <taxon>Magnoliopsida</taxon>
        <taxon>eudicotyledons</taxon>
        <taxon>Gunneridae</taxon>
        <taxon>Pentapetalae</taxon>
        <taxon>rosids</taxon>
        <taxon>malvids</taxon>
        <taxon>Myrtales</taxon>
        <taxon>Lythraceae</taxon>
        <taxon>Punica</taxon>
    </lineage>
</organism>
<dbReference type="PANTHER" id="PTHR33116:SF80">
    <property type="entry name" value="REVERSE TRANSCRIPTASE ZINC-BINDING DOMAIN-CONTAINING PROTEIN"/>
    <property type="match status" value="1"/>
</dbReference>
<keyword evidence="3" id="KW-1185">Reference proteome</keyword>
<dbReference type="AlphaFoldDB" id="A0A2I0L7F8"/>
<sequence length="346" mass="38724">MASMPNFSSLPGTSLEGISHGPLETSSLARDRLKTFLPNFISLTQCAFVEGRDIGDNIQLVHELVKGYQRTRISPRCVIKADIMKAFDSVDWKFILNILKVIEVPDQFARWIEACTTGDRYSISVNGSLESYFKGGKGQLKRADYPIIPPVPRHGALPVRYHGVPLIPGRLQLIESVLYSLLNFWCRAFILPKKLIRIVENKCKSFLWRGMDSNAAGKAKIAWDTICLPKNEGGLGIKRLAVWNNACIMRFIWLIISGAGSLWIPSFYAYRITGRISGSGLSLHGNGEIIEEQARIDFILSDVSPSTERTLVKIKAAVQYRLCGVKGLEQKVTNARQKQMLLNWVA</sequence>
<dbReference type="PANTHER" id="PTHR33116">
    <property type="entry name" value="REVERSE TRANSCRIPTASE ZINC-BINDING DOMAIN-CONTAINING PROTEIN-RELATED-RELATED"/>
    <property type="match status" value="1"/>
</dbReference>
<name>A0A2I0L7F8_PUNGR</name>
<dbReference type="Pfam" id="PF00078">
    <property type="entry name" value="RVT_1"/>
    <property type="match status" value="1"/>
</dbReference>
<protein>
    <recommendedName>
        <fullName evidence="1">Reverse transcriptase domain-containing protein</fullName>
    </recommendedName>
</protein>
<dbReference type="EMBL" id="PGOL01000111">
    <property type="protein sequence ID" value="PKI76621.1"/>
    <property type="molecule type" value="Genomic_DNA"/>
</dbReference>
<evidence type="ECO:0000259" key="1">
    <source>
        <dbReference type="Pfam" id="PF00078"/>
    </source>
</evidence>